<reference evidence="12" key="1">
    <citation type="submission" date="2020-11" db="EMBL/GenBank/DDBJ databases">
        <authorList>
            <consortium name="DOE Joint Genome Institute"/>
            <person name="Ahrendt S."/>
            <person name="Riley R."/>
            <person name="Andreopoulos W."/>
            <person name="Labutti K."/>
            <person name="Pangilinan J."/>
            <person name="Ruiz-Duenas F.J."/>
            <person name="Barrasa J.M."/>
            <person name="Sanchez-Garcia M."/>
            <person name="Camarero S."/>
            <person name="Miyauchi S."/>
            <person name="Serrano A."/>
            <person name="Linde D."/>
            <person name="Babiker R."/>
            <person name="Drula E."/>
            <person name="Ayuso-Fernandez I."/>
            <person name="Pacheco R."/>
            <person name="Padilla G."/>
            <person name="Ferreira P."/>
            <person name="Barriuso J."/>
            <person name="Kellner H."/>
            <person name="Castanera R."/>
            <person name="Alfaro M."/>
            <person name="Ramirez L."/>
            <person name="Pisabarro A.G."/>
            <person name="Kuo A."/>
            <person name="Tritt A."/>
            <person name="Lipzen A."/>
            <person name="He G."/>
            <person name="Yan M."/>
            <person name="Ng V."/>
            <person name="Cullen D."/>
            <person name="Martin F."/>
            <person name="Rosso M.-N."/>
            <person name="Henrissat B."/>
            <person name="Hibbett D."/>
            <person name="Martinez A.T."/>
            <person name="Grigoriev I.V."/>
        </authorList>
    </citation>
    <scope>NUCLEOTIDE SEQUENCE</scope>
    <source>
        <strain evidence="12">CBS 506.95</strain>
    </source>
</reference>
<dbReference type="SUPFAM" id="SSF90123">
    <property type="entry name" value="ABC transporter transmembrane region"/>
    <property type="match status" value="2"/>
</dbReference>
<proteinExistence type="predicted"/>
<keyword evidence="7 9" id="KW-0472">Membrane</keyword>
<gene>
    <name evidence="12" type="ORF">CPB83DRAFT_923011</name>
</gene>
<dbReference type="SUPFAM" id="SSF52540">
    <property type="entry name" value="P-loop containing nucleoside triphosphate hydrolases"/>
    <property type="match status" value="2"/>
</dbReference>
<keyword evidence="4" id="KW-0547">Nucleotide-binding</keyword>
<feature type="region of interest" description="Disordered" evidence="8">
    <location>
        <begin position="304"/>
        <end position="324"/>
    </location>
</feature>
<dbReference type="GO" id="GO:0140359">
    <property type="term" value="F:ABC-type transporter activity"/>
    <property type="evidence" value="ECO:0007669"/>
    <property type="project" value="InterPro"/>
</dbReference>
<evidence type="ECO:0000256" key="3">
    <source>
        <dbReference type="ARBA" id="ARBA00022692"/>
    </source>
</evidence>
<evidence type="ECO:0000259" key="11">
    <source>
        <dbReference type="PROSITE" id="PS50929"/>
    </source>
</evidence>
<dbReference type="InterPro" id="IPR011527">
    <property type="entry name" value="ABC1_TM_dom"/>
</dbReference>
<dbReference type="Gene3D" id="1.20.1560.10">
    <property type="entry name" value="ABC transporter type 1, transmembrane domain"/>
    <property type="match status" value="4"/>
</dbReference>
<feature type="transmembrane region" description="Helical" evidence="9">
    <location>
        <begin position="1031"/>
        <end position="1052"/>
    </location>
</feature>
<dbReference type="InterPro" id="IPR027417">
    <property type="entry name" value="P-loop_NTPase"/>
</dbReference>
<feature type="domain" description="ABC transporter" evidence="10">
    <location>
        <begin position="1116"/>
        <end position="1349"/>
    </location>
</feature>
<feature type="transmembrane region" description="Helical" evidence="9">
    <location>
        <begin position="846"/>
        <end position="867"/>
    </location>
</feature>
<dbReference type="PROSITE" id="PS50929">
    <property type="entry name" value="ABC_TM1F"/>
    <property type="match status" value="2"/>
</dbReference>
<feature type="transmembrane region" description="Helical" evidence="9">
    <location>
        <begin position="919"/>
        <end position="940"/>
    </location>
</feature>
<keyword evidence="3 9" id="KW-0812">Transmembrane</keyword>
<dbReference type="InterPro" id="IPR036640">
    <property type="entry name" value="ABC1_TM_sf"/>
</dbReference>
<feature type="transmembrane region" description="Helical" evidence="9">
    <location>
        <begin position="32"/>
        <end position="57"/>
    </location>
</feature>
<dbReference type="Pfam" id="PF00005">
    <property type="entry name" value="ABC_tran"/>
    <property type="match status" value="2"/>
</dbReference>
<dbReference type="GO" id="GO:0016020">
    <property type="term" value="C:membrane"/>
    <property type="evidence" value="ECO:0007669"/>
    <property type="project" value="UniProtKB-SubCell"/>
</dbReference>
<dbReference type="InterPro" id="IPR017871">
    <property type="entry name" value="ABC_transporter-like_CS"/>
</dbReference>
<comment type="caution">
    <text evidence="12">The sequence shown here is derived from an EMBL/GenBank/DDBJ whole genome shotgun (WGS) entry which is preliminary data.</text>
</comment>
<keyword evidence="13" id="KW-1185">Reference proteome</keyword>
<dbReference type="CDD" id="cd18578">
    <property type="entry name" value="ABC_6TM_Pgp_ABCB1_D2_like"/>
    <property type="match status" value="1"/>
</dbReference>
<dbReference type="SMART" id="SM00382">
    <property type="entry name" value="AAA"/>
    <property type="match status" value="2"/>
</dbReference>
<dbReference type="InterPro" id="IPR003593">
    <property type="entry name" value="AAA+_ATPase"/>
</dbReference>
<feature type="transmembrane region" description="Helical" evidence="9">
    <location>
        <begin position="946"/>
        <end position="965"/>
    </location>
</feature>
<dbReference type="Pfam" id="PF00664">
    <property type="entry name" value="ABC_membrane"/>
    <property type="match status" value="2"/>
</dbReference>
<dbReference type="EMBL" id="MU158005">
    <property type="protein sequence ID" value="KAF9521660.1"/>
    <property type="molecule type" value="Genomic_DNA"/>
</dbReference>
<evidence type="ECO:0000259" key="10">
    <source>
        <dbReference type="PROSITE" id="PS50893"/>
    </source>
</evidence>
<dbReference type="PROSITE" id="PS50893">
    <property type="entry name" value="ABC_TRANSPORTER_2"/>
    <property type="match status" value="2"/>
</dbReference>
<dbReference type="OrthoDB" id="6500128at2759"/>
<protein>
    <submittedName>
        <fullName evidence="12">P-loop containing nucleoside triphosphate hydrolase protein</fullName>
    </submittedName>
</protein>
<sequence>MVVHQQVITGGAKVWQQPSIRLLFSLLSLRHALFLLCPAILFSLVAGSIAPFMTLVVGQAFDVFAQYPLTPNPPLTSCLWIWTGEVNVLAEMVWFDTHMDASDSQLAGEDGLVAKLSRETNDVRAATSLCSGMFLQYLTTCFAALILSAVPILMFIQALSQRFAAPLLAAQSHQTRVSATIIERAVSAISTVKAFNAAPLELPRASNSFTLLRNIATRLNGVWDFTSGLAQFVMMAMFVQGFCAGDVMSVFWACLIATSNLQMCIPGFIGLARGKGAMVSLMNLIQDAPGPADEGLRTSIISMTSGTVPPSPTKSAPFTSPRKASRTLRKITPSRCTGELALHNVTFAYPARASIPVLQDVSLFLPANEMTFIVGSSGSGKSTVAQLLVEMYAIQAGSGGLTLDEQDVKYLDPEWIRKNVCVVGQSGGGVGGGTVITEGLSLFDNIALAPGERYAQGLVTREEVEDACRMALFAEWVGGLEAGLDTILGGVSENEQGGIQLSGGQKERLALARARIRNPSVLVLDKATSALDATSRILVFEALKMWRKNKTIIITHNLSQIQTEDFTYVLKSGRVVELGFRYDLEGTHEGMEGEDESNGEFRKMMENQLLTGGFLPEKELDTEVPAPEEEYLELEDDTEEDTHQSIAIRPLTFGNWMFEVIADLTGNPAPAAANAARFSKPIPAQTVAWDSVRVSRYVPTPPSPPSEPQAAHIVQSKRFGLPFTPTSATLTLTNHSSMNLNDKEDDWEEIEFDQEKWAMEKTARYGRDRREKKMERKRWDQFENVTVLTPTAAEAEEKQRQAENAQYEARPKFFATLRAVFPLIPSKLYYSSVSIGGTNVITINRFGGIVLGIAAINGLFLGSKYFIMKITAMRWVTRIRNDAMEKALKQDKQWFDERGNDAPAVTQIVVKDADNARNLVSVVVGQCLVVSSMLGVGLVWAMIRGWQLTLAGLAIGPVFAVTMACEVRNKRARESVTRGYYDAIINIRGIRTMSFERIFKKRFDDSAERALKTGVRGALVEGCTYGVSSGLIYLTEATLFYVGAVLISKGLFTYLQMVQVLNLVVFTVTISSQLMAFTNKIAKCVQATNDLNKLLNLDTNTNESRGILTPHISGSIQFTNIQFAYPERPEATILKDVNFSVAEGECVAIVGSSGCGKSTIAALLRRLYEPDSGGITVGYAQTDLREINIHHLRDNVSVVSQQPKLFDASIAENIRYSDKNITDVDIRIAAKAAHVHEFIMSLPQGYDTPVGENTSQISGGQAQRLQIARALARSSRILILDECTSALDPENQAAVLETIQSAKQGRTTVMVTHKLDVMLMCDRIVVVNDGEVAEQGTYEDLMEMRGVEYS</sequence>
<evidence type="ECO:0000256" key="9">
    <source>
        <dbReference type="SAM" id="Phobius"/>
    </source>
</evidence>
<dbReference type="GO" id="GO:0005737">
    <property type="term" value="C:cytoplasm"/>
    <property type="evidence" value="ECO:0007669"/>
    <property type="project" value="UniProtKB-ARBA"/>
</dbReference>
<evidence type="ECO:0000313" key="13">
    <source>
        <dbReference type="Proteomes" id="UP000807306"/>
    </source>
</evidence>
<evidence type="ECO:0000256" key="7">
    <source>
        <dbReference type="ARBA" id="ARBA00023136"/>
    </source>
</evidence>
<keyword evidence="12" id="KW-0378">Hydrolase</keyword>
<evidence type="ECO:0000256" key="1">
    <source>
        <dbReference type="ARBA" id="ARBA00004141"/>
    </source>
</evidence>
<dbReference type="FunFam" id="3.40.50.300:FF:000836">
    <property type="entry name" value="ABC transporter B family member 25"/>
    <property type="match status" value="1"/>
</dbReference>
<name>A0A9P6JHZ5_9AGAR</name>
<evidence type="ECO:0000256" key="8">
    <source>
        <dbReference type="SAM" id="MobiDB-lite"/>
    </source>
</evidence>
<dbReference type="PANTHER" id="PTHR24221:SF581">
    <property type="entry name" value="P-LOOP CONTAINING NUCLEOSIDE TRIPHOSPHATE HYDROLASE PROTEIN"/>
    <property type="match status" value="1"/>
</dbReference>
<feature type="domain" description="ABC transmembrane type-1" evidence="11">
    <location>
        <begin position="142"/>
        <end position="245"/>
    </location>
</feature>
<feature type="domain" description="ABC transporter" evidence="10">
    <location>
        <begin position="340"/>
        <end position="597"/>
    </location>
</feature>
<accession>A0A9P6JHZ5</accession>
<keyword evidence="2" id="KW-0813">Transport</keyword>
<keyword evidence="5" id="KW-0067">ATP-binding</keyword>
<dbReference type="Proteomes" id="UP000807306">
    <property type="component" value="Unassembled WGS sequence"/>
</dbReference>
<dbReference type="Gene3D" id="3.40.50.300">
    <property type="entry name" value="P-loop containing nucleotide triphosphate hydrolases"/>
    <property type="match status" value="2"/>
</dbReference>
<dbReference type="InterPro" id="IPR039421">
    <property type="entry name" value="Type_1_exporter"/>
</dbReference>
<evidence type="ECO:0000256" key="2">
    <source>
        <dbReference type="ARBA" id="ARBA00022448"/>
    </source>
</evidence>
<keyword evidence="6 9" id="KW-1133">Transmembrane helix</keyword>
<evidence type="ECO:0000256" key="6">
    <source>
        <dbReference type="ARBA" id="ARBA00022989"/>
    </source>
</evidence>
<dbReference type="InterPro" id="IPR003439">
    <property type="entry name" value="ABC_transporter-like_ATP-bd"/>
</dbReference>
<evidence type="ECO:0000313" key="12">
    <source>
        <dbReference type="EMBL" id="KAF9521660.1"/>
    </source>
</evidence>
<comment type="subcellular location">
    <subcellularLocation>
        <location evidence="1">Membrane</location>
        <topology evidence="1">Multi-pass membrane protein</topology>
    </subcellularLocation>
</comment>
<feature type="transmembrane region" description="Helical" evidence="9">
    <location>
        <begin position="134"/>
        <end position="156"/>
    </location>
</feature>
<evidence type="ECO:0000256" key="4">
    <source>
        <dbReference type="ARBA" id="ARBA00022741"/>
    </source>
</evidence>
<organism evidence="12 13">
    <name type="scientific">Crepidotus variabilis</name>
    <dbReference type="NCBI Taxonomy" id="179855"/>
    <lineage>
        <taxon>Eukaryota</taxon>
        <taxon>Fungi</taxon>
        <taxon>Dikarya</taxon>
        <taxon>Basidiomycota</taxon>
        <taxon>Agaricomycotina</taxon>
        <taxon>Agaricomycetes</taxon>
        <taxon>Agaricomycetidae</taxon>
        <taxon>Agaricales</taxon>
        <taxon>Agaricineae</taxon>
        <taxon>Crepidotaceae</taxon>
        <taxon>Crepidotus</taxon>
    </lineage>
</organism>
<feature type="domain" description="ABC transmembrane type-1" evidence="11">
    <location>
        <begin position="813"/>
        <end position="1083"/>
    </location>
</feature>
<dbReference type="PROSITE" id="PS00211">
    <property type="entry name" value="ABC_TRANSPORTER_1"/>
    <property type="match status" value="1"/>
</dbReference>
<feature type="compositionally biased region" description="Polar residues" evidence="8">
    <location>
        <begin position="304"/>
        <end position="318"/>
    </location>
</feature>
<dbReference type="PANTHER" id="PTHR24221">
    <property type="entry name" value="ATP-BINDING CASSETTE SUB-FAMILY B"/>
    <property type="match status" value="1"/>
</dbReference>
<dbReference type="GO" id="GO:0005524">
    <property type="term" value="F:ATP binding"/>
    <property type="evidence" value="ECO:0007669"/>
    <property type="project" value="UniProtKB-KW"/>
</dbReference>
<dbReference type="GO" id="GO:0016887">
    <property type="term" value="F:ATP hydrolysis activity"/>
    <property type="evidence" value="ECO:0007669"/>
    <property type="project" value="InterPro"/>
</dbReference>
<evidence type="ECO:0000256" key="5">
    <source>
        <dbReference type="ARBA" id="ARBA00022840"/>
    </source>
</evidence>